<dbReference type="AlphaFoldDB" id="A0AAD2PVW0"/>
<name>A0AAD2PVW0_9STRA</name>
<evidence type="ECO:0000313" key="1">
    <source>
        <dbReference type="EMBL" id="CAJ1957694.1"/>
    </source>
</evidence>
<dbReference type="EMBL" id="CAKOGP040001949">
    <property type="protein sequence ID" value="CAJ1957694.1"/>
    <property type="molecule type" value="Genomic_DNA"/>
</dbReference>
<reference evidence="1" key="1">
    <citation type="submission" date="2023-08" db="EMBL/GenBank/DDBJ databases">
        <authorList>
            <person name="Audoor S."/>
            <person name="Bilcke G."/>
        </authorList>
    </citation>
    <scope>NUCLEOTIDE SEQUENCE</scope>
</reference>
<gene>
    <name evidence="1" type="ORF">CYCCA115_LOCUS16837</name>
</gene>
<keyword evidence="2" id="KW-1185">Reference proteome</keyword>
<comment type="caution">
    <text evidence="1">The sequence shown here is derived from an EMBL/GenBank/DDBJ whole genome shotgun (WGS) entry which is preliminary data.</text>
</comment>
<evidence type="ECO:0000313" key="2">
    <source>
        <dbReference type="Proteomes" id="UP001295423"/>
    </source>
</evidence>
<dbReference type="Proteomes" id="UP001295423">
    <property type="component" value="Unassembled WGS sequence"/>
</dbReference>
<sequence>MAYRIARAIIVDNATKGELANVFSDLDPPRFCRVAQKRGCEDMARAIESSKDPKKKRCSVARIDPETLTRMVKHILLFSQALSWGTKELRQNGKTETITFPRLTRTHPVEVMFMDYVRKGAELKGIEFNEERQPPQRTTHYLLVKHLTSKAEKSITCIDYVQDILVNVRVTGLTTIIEQVVAPTQQKAMQRYVLVLQNFLKYQYDGHHEEGSVICSHSIDYGLRLA</sequence>
<accession>A0AAD2PVW0</accession>
<proteinExistence type="predicted"/>
<protein>
    <submittedName>
        <fullName evidence="1">Uncharacterized protein</fullName>
    </submittedName>
</protein>
<organism evidence="1 2">
    <name type="scientific">Cylindrotheca closterium</name>
    <dbReference type="NCBI Taxonomy" id="2856"/>
    <lineage>
        <taxon>Eukaryota</taxon>
        <taxon>Sar</taxon>
        <taxon>Stramenopiles</taxon>
        <taxon>Ochrophyta</taxon>
        <taxon>Bacillariophyta</taxon>
        <taxon>Bacillariophyceae</taxon>
        <taxon>Bacillariophycidae</taxon>
        <taxon>Bacillariales</taxon>
        <taxon>Bacillariaceae</taxon>
        <taxon>Cylindrotheca</taxon>
    </lineage>
</organism>